<dbReference type="PROSITE" id="PS51257">
    <property type="entry name" value="PROKAR_LIPOPROTEIN"/>
    <property type="match status" value="1"/>
</dbReference>
<dbReference type="AlphaFoldDB" id="A0A7S0W669"/>
<dbReference type="PANTHER" id="PTHR19920">
    <property type="entry name" value="WD40 PROTEIN CIAO1"/>
    <property type="match status" value="1"/>
</dbReference>
<dbReference type="PROSITE" id="PS50294">
    <property type="entry name" value="WD_REPEATS_REGION"/>
    <property type="match status" value="1"/>
</dbReference>
<protein>
    <submittedName>
        <fullName evidence="2">Uncharacterized protein</fullName>
    </submittedName>
</protein>
<name>A0A7S0W669_9CRYP</name>
<dbReference type="InterPro" id="IPR015943">
    <property type="entry name" value="WD40/YVTN_repeat-like_dom_sf"/>
</dbReference>
<dbReference type="EMBL" id="HBFN01034757">
    <property type="protein sequence ID" value="CAD8806495.1"/>
    <property type="molecule type" value="Transcribed_RNA"/>
</dbReference>
<proteinExistence type="predicted"/>
<dbReference type="PROSITE" id="PS50082">
    <property type="entry name" value="WD_REPEATS_2"/>
    <property type="match status" value="1"/>
</dbReference>
<dbReference type="GO" id="GO:0016226">
    <property type="term" value="P:iron-sulfur cluster assembly"/>
    <property type="evidence" value="ECO:0007669"/>
    <property type="project" value="TreeGrafter"/>
</dbReference>
<dbReference type="Gene3D" id="2.130.10.10">
    <property type="entry name" value="YVTN repeat-like/Quinoprotein amine dehydrogenase"/>
    <property type="match status" value="2"/>
</dbReference>
<gene>
    <name evidence="2" type="ORF">HTEP1355_LOCUS20174</name>
</gene>
<dbReference type="InterPro" id="IPR036322">
    <property type="entry name" value="WD40_repeat_dom_sf"/>
</dbReference>
<feature type="repeat" description="WD" evidence="1">
    <location>
        <begin position="10"/>
        <end position="51"/>
    </location>
</feature>
<dbReference type="PANTHER" id="PTHR19920:SF0">
    <property type="entry name" value="CYTOSOLIC IRON-SULFUR PROTEIN ASSEMBLY PROTEIN CIAO1-RELATED"/>
    <property type="match status" value="1"/>
</dbReference>
<dbReference type="SMART" id="SM00320">
    <property type="entry name" value="WD40"/>
    <property type="match status" value="4"/>
</dbReference>
<evidence type="ECO:0000256" key="1">
    <source>
        <dbReference type="PROSITE-ProRule" id="PRU00221"/>
    </source>
</evidence>
<dbReference type="InterPro" id="IPR001680">
    <property type="entry name" value="WD40_rpt"/>
</dbReference>
<keyword evidence="1" id="KW-0853">WD repeat</keyword>
<accession>A0A7S0W669</accession>
<evidence type="ECO:0000313" key="2">
    <source>
        <dbReference type="EMBL" id="CAD8806495.1"/>
    </source>
</evidence>
<sequence>MFFLDKIKTLKTNKSSIWSLKWNPLGTFLISCGVDGCIFIWGLASSRTSFDIKIRSFIEKEIYTKWNCITIQTKEYFKTTHRTLSYSKNVYQIGIGTFTGDIKICKIFFSGKNRKIFLKRLTVLKGSASEIKNCAFSQNGSNFVACSRNKIVWNWEKDSKDFFYSFFILENHESDIKQSIWHPQLGIILTSTYEGNIRLFQKNLKEIWIIHSFKFSSFSIFALTTDENGKKIIFGSTKGELFLFPFWKNIFHKNNYLSKKNLNFFLINNYFCEKYFSKKEKGTIPLL</sequence>
<organism evidence="2">
    <name type="scientific">Hemiselmis tepida</name>
    <dbReference type="NCBI Taxonomy" id="464990"/>
    <lineage>
        <taxon>Eukaryota</taxon>
        <taxon>Cryptophyceae</taxon>
        <taxon>Cryptomonadales</taxon>
        <taxon>Hemiselmidaceae</taxon>
        <taxon>Hemiselmis</taxon>
    </lineage>
</organism>
<dbReference type="SUPFAM" id="SSF50978">
    <property type="entry name" value="WD40 repeat-like"/>
    <property type="match status" value="1"/>
</dbReference>
<dbReference type="Pfam" id="PF00400">
    <property type="entry name" value="WD40"/>
    <property type="match status" value="2"/>
</dbReference>
<dbReference type="GO" id="GO:0097361">
    <property type="term" value="C:cytosolic [4Fe-4S] assembly targeting complex"/>
    <property type="evidence" value="ECO:0007669"/>
    <property type="project" value="TreeGrafter"/>
</dbReference>
<reference evidence="2" key="1">
    <citation type="submission" date="2021-01" db="EMBL/GenBank/DDBJ databases">
        <authorList>
            <person name="Corre E."/>
            <person name="Pelletier E."/>
            <person name="Niang G."/>
            <person name="Scheremetjew M."/>
            <person name="Finn R."/>
            <person name="Kale V."/>
            <person name="Holt S."/>
            <person name="Cochrane G."/>
            <person name="Meng A."/>
            <person name="Brown T."/>
            <person name="Cohen L."/>
        </authorList>
    </citation>
    <scope>NUCLEOTIDE SEQUENCE</scope>
    <source>
        <strain evidence="2">CCMP443</strain>
    </source>
</reference>